<dbReference type="CDD" id="cd06464">
    <property type="entry name" value="ACD_sHsps-like"/>
    <property type="match status" value="1"/>
</dbReference>
<dbReference type="EMBL" id="LWBO01000003">
    <property type="protein sequence ID" value="OQP52937.1"/>
    <property type="molecule type" value="Genomic_DNA"/>
</dbReference>
<dbReference type="Pfam" id="PF00011">
    <property type="entry name" value="HSP20"/>
    <property type="match status" value="1"/>
</dbReference>
<feature type="domain" description="SHSP" evidence="3">
    <location>
        <begin position="31"/>
        <end position="144"/>
    </location>
</feature>
<comment type="caution">
    <text evidence="4">The sequence shown here is derived from an EMBL/GenBank/DDBJ whole genome shotgun (WGS) entry which is preliminary data.</text>
</comment>
<evidence type="ECO:0000259" key="3">
    <source>
        <dbReference type="PROSITE" id="PS01031"/>
    </source>
</evidence>
<accession>A0ABX3P2B9</accession>
<evidence type="ECO:0000256" key="1">
    <source>
        <dbReference type="PROSITE-ProRule" id="PRU00285"/>
    </source>
</evidence>
<proteinExistence type="inferred from homology"/>
<dbReference type="RefSeq" id="WP_014218535.1">
    <property type="nucleotide sequence ID" value="NZ_LWBO01000003.1"/>
</dbReference>
<evidence type="ECO:0000313" key="4">
    <source>
        <dbReference type="EMBL" id="OQP52937.1"/>
    </source>
</evidence>
<dbReference type="Gene3D" id="2.60.40.790">
    <property type="match status" value="1"/>
</dbReference>
<protein>
    <submittedName>
        <fullName evidence="4">Heat-shock protein Hsp20</fullName>
    </submittedName>
</protein>
<dbReference type="InterPro" id="IPR008978">
    <property type="entry name" value="HSP20-like_chaperone"/>
</dbReference>
<dbReference type="Proteomes" id="UP000192277">
    <property type="component" value="Unassembled WGS sequence"/>
</dbReference>
<keyword evidence="5" id="KW-1185">Reference proteome</keyword>
<dbReference type="PROSITE" id="PS01031">
    <property type="entry name" value="SHSP"/>
    <property type="match status" value="1"/>
</dbReference>
<organism evidence="4 5">
    <name type="scientific">Niastella koreensis</name>
    <dbReference type="NCBI Taxonomy" id="354356"/>
    <lineage>
        <taxon>Bacteria</taxon>
        <taxon>Pseudomonadati</taxon>
        <taxon>Bacteroidota</taxon>
        <taxon>Chitinophagia</taxon>
        <taxon>Chitinophagales</taxon>
        <taxon>Chitinophagaceae</taxon>
        <taxon>Niastella</taxon>
    </lineage>
</organism>
<reference evidence="4 5" key="1">
    <citation type="submission" date="2016-04" db="EMBL/GenBank/DDBJ databases">
        <authorList>
            <person name="Chen L."/>
            <person name="Zhuang W."/>
            <person name="Wang G."/>
        </authorList>
    </citation>
    <scope>NUCLEOTIDE SEQUENCE [LARGE SCALE GENOMIC DNA]</scope>
    <source>
        <strain evidence="5">GR20</strain>
    </source>
</reference>
<evidence type="ECO:0000256" key="2">
    <source>
        <dbReference type="RuleBase" id="RU003616"/>
    </source>
</evidence>
<name>A0ABX3P2B9_9BACT</name>
<dbReference type="InterPro" id="IPR031107">
    <property type="entry name" value="Small_HSP"/>
</dbReference>
<gene>
    <name evidence="4" type="ORF">A4D02_21250</name>
</gene>
<dbReference type="SUPFAM" id="SSF49764">
    <property type="entry name" value="HSP20-like chaperones"/>
    <property type="match status" value="1"/>
</dbReference>
<evidence type="ECO:0000313" key="5">
    <source>
        <dbReference type="Proteomes" id="UP000192277"/>
    </source>
</evidence>
<sequence>MSNITKSSSVSLPMLRDFFNISSFFDGNWMTRLESGFPAVNISEDEKEFNVDLAVPGFKKDDIKIKINDDILTISAENKTESEEEKNKEYTRREYSYSAFTRSFRLPDNIDSGHIDAHFEDGILKIKLPKTDMQLKSSKEISIN</sequence>
<comment type="similarity">
    <text evidence="1 2">Belongs to the small heat shock protein (HSP20) family.</text>
</comment>
<dbReference type="PANTHER" id="PTHR11527">
    <property type="entry name" value="HEAT-SHOCK PROTEIN 20 FAMILY MEMBER"/>
    <property type="match status" value="1"/>
</dbReference>
<dbReference type="InterPro" id="IPR002068">
    <property type="entry name" value="A-crystallin/Hsp20_dom"/>
</dbReference>